<evidence type="ECO:0000313" key="2">
    <source>
        <dbReference type="Proteomes" id="UP000243686"/>
    </source>
</evidence>
<keyword evidence="2" id="KW-1185">Reference proteome</keyword>
<protein>
    <submittedName>
        <fullName evidence="1">Uncharacterized protein</fullName>
    </submittedName>
</protein>
<proteinExistence type="predicted"/>
<dbReference type="Proteomes" id="UP000243686">
    <property type="component" value="Unassembled WGS sequence"/>
</dbReference>
<feature type="non-terminal residue" evidence="1">
    <location>
        <position position="62"/>
    </location>
</feature>
<gene>
    <name evidence="1" type="ORF">X801_06726</name>
</gene>
<evidence type="ECO:0000313" key="1">
    <source>
        <dbReference type="EMBL" id="OON17435.1"/>
    </source>
</evidence>
<dbReference type="EMBL" id="KV895365">
    <property type="protein sequence ID" value="OON17435.1"/>
    <property type="molecule type" value="Genomic_DNA"/>
</dbReference>
<accession>A0A1S8WSQ0</accession>
<organism evidence="1 2">
    <name type="scientific">Opisthorchis viverrini</name>
    <name type="common">Southeast Asian liver fluke</name>
    <dbReference type="NCBI Taxonomy" id="6198"/>
    <lineage>
        <taxon>Eukaryota</taxon>
        <taxon>Metazoa</taxon>
        <taxon>Spiralia</taxon>
        <taxon>Lophotrochozoa</taxon>
        <taxon>Platyhelminthes</taxon>
        <taxon>Trematoda</taxon>
        <taxon>Digenea</taxon>
        <taxon>Opisthorchiida</taxon>
        <taxon>Opisthorchiata</taxon>
        <taxon>Opisthorchiidae</taxon>
        <taxon>Opisthorchis</taxon>
    </lineage>
</organism>
<name>A0A1S8WSQ0_OPIVI</name>
<sequence>MRPTALYAIYTDEIAAAVKNDFNLIIKRSRKVTRMPPAGPTEYTIRGDPGENLKVVRKRDCS</sequence>
<dbReference type="AlphaFoldDB" id="A0A1S8WSQ0"/>
<reference evidence="1 2" key="1">
    <citation type="submission" date="2015-03" db="EMBL/GenBank/DDBJ databases">
        <title>Draft genome of the nematode, Opisthorchis viverrini.</title>
        <authorList>
            <person name="Mitreva M."/>
        </authorList>
    </citation>
    <scope>NUCLEOTIDE SEQUENCE [LARGE SCALE GENOMIC DNA]</scope>
    <source>
        <strain evidence="1">Khon Kaen</strain>
    </source>
</reference>